<dbReference type="EMBL" id="LAZR01003038">
    <property type="protein sequence ID" value="KKN22675.1"/>
    <property type="molecule type" value="Genomic_DNA"/>
</dbReference>
<protein>
    <submittedName>
        <fullName evidence="1">Uncharacterized protein</fullName>
    </submittedName>
</protein>
<organism evidence="1">
    <name type="scientific">marine sediment metagenome</name>
    <dbReference type="NCBI Taxonomy" id="412755"/>
    <lineage>
        <taxon>unclassified sequences</taxon>
        <taxon>metagenomes</taxon>
        <taxon>ecological metagenomes</taxon>
    </lineage>
</organism>
<reference evidence="1" key="1">
    <citation type="journal article" date="2015" name="Nature">
        <title>Complex archaea that bridge the gap between prokaryotes and eukaryotes.</title>
        <authorList>
            <person name="Spang A."/>
            <person name="Saw J.H."/>
            <person name="Jorgensen S.L."/>
            <person name="Zaremba-Niedzwiedzka K."/>
            <person name="Martijn J."/>
            <person name="Lind A.E."/>
            <person name="van Eijk R."/>
            <person name="Schleper C."/>
            <person name="Guy L."/>
            <person name="Ettema T.J."/>
        </authorList>
    </citation>
    <scope>NUCLEOTIDE SEQUENCE</scope>
</reference>
<evidence type="ECO:0000313" key="1">
    <source>
        <dbReference type="EMBL" id="KKN22675.1"/>
    </source>
</evidence>
<accession>A0A0F9NT20</accession>
<dbReference type="AlphaFoldDB" id="A0A0F9NT20"/>
<sequence>MIDPDDVNEKLNSVIEWLLNDLPLINKDTKDKLLDRLPLMSYLKEESFEDNDLVLKIIMCD</sequence>
<proteinExistence type="predicted"/>
<gene>
    <name evidence="1" type="ORF">LCGC14_0912580</name>
</gene>
<comment type="caution">
    <text evidence="1">The sequence shown here is derived from an EMBL/GenBank/DDBJ whole genome shotgun (WGS) entry which is preliminary data.</text>
</comment>
<name>A0A0F9NT20_9ZZZZ</name>